<name>A0A5K1TXR2_ENTHI</name>
<organism evidence="1 2">
    <name type="scientific">Entamoeba histolytica</name>
    <dbReference type="NCBI Taxonomy" id="5759"/>
    <lineage>
        <taxon>Eukaryota</taxon>
        <taxon>Amoebozoa</taxon>
        <taxon>Evosea</taxon>
        <taxon>Archamoebae</taxon>
        <taxon>Mastigamoebida</taxon>
        <taxon>Entamoebidae</taxon>
        <taxon>Entamoeba</taxon>
    </lineage>
</organism>
<proteinExistence type="predicted"/>
<dbReference type="VEuPathDB" id="AmoebaDB:EHI8A_194670"/>
<dbReference type="Proteomes" id="UP000078387">
    <property type="component" value="Unassembled WGS sequence"/>
</dbReference>
<gene>
    <name evidence="1" type="ORF">CL6EHI_104210</name>
</gene>
<accession>A0A5K1TXR2</accession>
<evidence type="ECO:0000313" key="2">
    <source>
        <dbReference type="Proteomes" id="UP000078387"/>
    </source>
</evidence>
<evidence type="ECO:0000313" key="1">
    <source>
        <dbReference type="EMBL" id="GAT99299.1"/>
    </source>
</evidence>
<sequence>MSFPYLPILPYESQLLIDNCDMTIENDVLNKINEINEIIIKNNLQNILIENVLNDYEGSRIDLTSLSIESLSIQDVEKQNVDIIIPPHLKSLIIKNCKASIDISKCHLKKIIISNYQGKVMDIYDDKLEVFQNNSNEEVTWYHNNTLLKKNEIYLDTNKITSFKLPHFFIFTNILTNDVDKFKTFIF</sequence>
<dbReference type="AlphaFoldDB" id="A0A5K1TXR2"/>
<protein>
    <recommendedName>
        <fullName evidence="3">Leucine-rich repeat containing protein</fullName>
    </recommendedName>
</protein>
<comment type="caution">
    <text evidence="1">The sequence shown here is derived from an EMBL/GenBank/DDBJ whole genome shotgun (WGS) entry which is preliminary data.</text>
</comment>
<evidence type="ECO:0008006" key="3">
    <source>
        <dbReference type="Google" id="ProtNLM"/>
    </source>
</evidence>
<dbReference type="VEuPathDB" id="AmoebaDB:EHI7A_100520"/>
<dbReference type="VEuPathDB" id="AmoebaDB:EHI_104210"/>
<dbReference type="VEuPathDB" id="AmoebaDB:KM1_165130"/>
<dbReference type="EMBL" id="BDEQ01000001">
    <property type="protein sequence ID" value="GAT99299.1"/>
    <property type="molecule type" value="Genomic_DNA"/>
</dbReference>
<reference evidence="1 2" key="1">
    <citation type="submission" date="2016-05" db="EMBL/GenBank/DDBJ databases">
        <title>First whole genome sequencing of Entamoeba histolytica HM1:IMSS-clone-6.</title>
        <authorList>
            <person name="Mukherjee Avik.K."/>
            <person name="Izumyama S."/>
            <person name="Nakada-Tsukui K."/>
            <person name="Nozaki T."/>
        </authorList>
    </citation>
    <scope>NUCLEOTIDE SEQUENCE [LARGE SCALE GENOMIC DNA]</scope>
    <source>
        <strain evidence="1 2">HM1:IMSS clone 6</strain>
    </source>
</reference>
<dbReference type="VEuPathDB" id="AmoebaDB:EHI5A_136590"/>